<dbReference type="PANTHER" id="PTHR47959">
    <property type="entry name" value="ATP-DEPENDENT RNA HELICASE RHLE-RELATED"/>
    <property type="match status" value="1"/>
</dbReference>
<keyword evidence="6" id="KW-0346">Stress response</keyword>
<dbReference type="GO" id="GO:0140097">
    <property type="term" value="F:catalytic activity, acting on DNA"/>
    <property type="evidence" value="ECO:0007669"/>
    <property type="project" value="UniProtKB-ARBA"/>
</dbReference>
<evidence type="ECO:0000256" key="2">
    <source>
        <dbReference type="ARBA" id="ARBA00022741"/>
    </source>
</evidence>
<dbReference type="Proteomes" id="UP000251717">
    <property type="component" value="Unassembled WGS sequence"/>
</dbReference>
<dbReference type="SMART" id="SM00490">
    <property type="entry name" value="HELICc"/>
    <property type="match status" value="1"/>
</dbReference>
<dbReference type="GO" id="GO:0005524">
    <property type="term" value="F:ATP binding"/>
    <property type="evidence" value="ECO:0007669"/>
    <property type="project" value="UniProtKB-KW"/>
</dbReference>
<dbReference type="Pfam" id="PF00270">
    <property type="entry name" value="DEAD"/>
    <property type="match status" value="1"/>
</dbReference>
<dbReference type="InterPro" id="IPR014001">
    <property type="entry name" value="Helicase_ATP-bd"/>
</dbReference>
<dbReference type="InterPro" id="IPR044742">
    <property type="entry name" value="DEAD/DEAH_RhlB"/>
</dbReference>
<dbReference type="Pfam" id="PF00271">
    <property type="entry name" value="Helicase_C"/>
    <property type="match status" value="1"/>
</dbReference>
<feature type="domain" description="Helicase C-terminal" evidence="10">
    <location>
        <begin position="234"/>
        <end position="376"/>
    </location>
</feature>
<keyword evidence="2 8" id="KW-0547">Nucleotide-binding</keyword>
<feature type="short sequence motif" description="Q motif" evidence="7">
    <location>
        <begin position="1"/>
        <end position="29"/>
    </location>
</feature>
<gene>
    <name evidence="12" type="primary">cshA_1</name>
    <name evidence="12" type="ORF">MBBTH_02490</name>
</gene>
<keyword evidence="5 8" id="KW-0067">ATP-binding</keyword>
<comment type="similarity">
    <text evidence="8">Belongs to the DEAD box helicase family.</text>
</comment>
<dbReference type="SUPFAM" id="SSF52540">
    <property type="entry name" value="P-loop containing nucleoside triphosphate hydrolases"/>
    <property type="match status" value="1"/>
</dbReference>
<name>A0A315XP26_9EURY</name>
<accession>A0A315XP26</accession>
<evidence type="ECO:0000259" key="11">
    <source>
        <dbReference type="PROSITE" id="PS51195"/>
    </source>
</evidence>
<dbReference type="PROSITE" id="PS00039">
    <property type="entry name" value="DEAD_ATP_HELICASE"/>
    <property type="match status" value="1"/>
</dbReference>
<keyword evidence="3 8" id="KW-0378">Hydrolase</keyword>
<dbReference type="GO" id="GO:0016787">
    <property type="term" value="F:hydrolase activity"/>
    <property type="evidence" value="ECO:0007669"/>
    <property type="project" value="UniProtKB-KW"/>
</dbReference>
<evidence type="ECO:0000256" key="3">
    <source>
        <dbReference type="ARBA" id="ARBA00022801"/>
    </source>
</evidence>
<evidence type="ECO:0000256" key="7">
    <source>
        <dbReference type="PROSITE-ProRule" id="PRU00552"/>
    </source>
</evidence>
<dbReference type="PROSITE" id="PS51194">
    <property type="entry name" value="HELICASE_CTER"/>
    <property type="match status" value="1"/>
</dbReference>
<evidence type="ECO:0000259" key="9">
    <source>
        <dbReference type="PROSITE" id="PS51192"/>
    </source>
</evidence>
<dbReference type="PROSITE" id="PS51195">
    <property type="entry name" value="Q_MOTIF"/>
    <property type="match status" value="1"/>
</dbReference>
<feature type="domain" description="DEAD-box RNA helicase Q" evidence="11">
    <location>
        <begin position="1"/>
        <end position="29"/>
    </location>
</feature>
<dbReference type="InterPro" id="IPR050079">
    <property type="entry name" value="DEAD_box_RNA_helicase"/>
</dbReference>
<dbReference type="Pfam" id="PF25399">
    <property type="entry name" value="DeaD_dimer"/>
    <property type="match status" value="1"/>
</dbReference>
<dbReference type="CDD" id="cd18787">
    <property type="entry name" value="SF2_C_DEAD"/>
    <property type="match status" value="1"/>
</dbReference>
<dbReference type="RefSeq" id="WP_243409613.1">
    <property type="nucleotide sequence ID" value="NZ_MZGS01000014.1"/>
</dbReference>
<dbReference type="CDD" id="cd00268">
    <property type="entry name" value="DEADc"/>
    <property type="match status" value="1"/>
</dbReference>
<proteinExistence type="inferred from homology"/>
<dbReference type="Gene3D" id="3.40.50.300">
    <property type="entry name" value="P-loop containing nucleotide triphosphate hydrolases"/>
    <property type="match status" value="2"/>
</dbReference>
<evidence type="ECO:0000313" key="12">
    <source>
        <dbReference type="EMBL" id="PWB88105.1"/>
    </source>
</evidence>
<evidence type="ECO:0000256" key="8">
    <source>
        <dbReference type="RuleBase" id="RU000492"/>
    </source>
</evidence>
<protein>
    <submittedName>
        <fullName evidence="12">DEAD-box ATP-dependent RNA helicase CshA</fullName>
        <ecNumber evidence="12">3.6.4.13</ecNumber>
    </submittedName>
</protein>
<evidence type="ECO:0000256" key="6">
    <source>
        <dbReference type="ARBA" id="ARBA00023016"/>
    </source>
</evidence>
<dbReference type="EMBL" id="MZGS01000014">
    <property type="protein sequence ID" value="PWB88105.1"/>
    <property type="molecule type" value="Genomic_DNA"/>
</dbReference>
<evidence type="ECO:0000256" key="5">
    <source>
        <dbReference type="ARBA" id="ARBA00022840"/>
    </source>
</evidence>
<dbReference type="FunFam" id="3.40.50.300:FF:000108">
    <property type="entry name" value="ATP-dependent RNA helicase RhlE"/>
    <property type="match status" value="1"/>
</dbReference>
<dbReference type="PROSITE" id="PS51192">
    <property type="entry name" value="HELICASE_ATP_BIND_1"/>
    <property type="match status" value="1"/>
</dbReference>
<evidence type="ECO:0000259" key="10">
    <source>
        <dbReference type="PROSITE" id="PS51194"/>
    </source>
</evidence>
<dbReference type="GO" id="GO:0005829">
    <property type="term" value="C:cytosol"/>
    <property type="evidence" value="ECO:0007669"/>
    <property type="project" value="TreeGrafter"/>
</dbReference>
<reference evidence="12 13" key="1">
    <citation type="submission" date="2017-03" db="EMBL/GenBank/DDBJ databases">
        <title>Genome sequence of Methanobrevibacter thaueri.</title>
        <authorList>
            <person name="Poehlein A."/>
            <person name="Seedorf H."/>
            <person name="Daniel R."/>
        </authorList>
    </citation>
    <scope>NUCLEOTIDE SEQUENCE [LARGE SCALE GENOMIC DNA]</scope>
    <source>
        <strain evidence="12 13">DSM 11995</strain>
    </source>
</reference>
<dbReference type="PANTHER" id="PTHR47959:SF13">
    <property type="entry name" value="ATP-DEPENDENT RNA HELICASE RHLE"/>
    <property type="match status" value="1"/>
</dbReference>
<comment type="caution">
    <text evidence="12">The sequence shown here is derived from an EMBL/GenBank/DDBJ whole genome shotgun (WGS) entry which is preliminary data.</text>
</comment>
<dbReference type="InterPro" id="IPR001650">
    <property type="entry name" value="Helicase_C-like"/>
</dbReference>
<dbReference type="InterPro" id="IPR000629">
    <property type="entry name" value="RNA-helicase_DEAD-box_CS"/>
</dbReference>
<dbReference type="InterPro" id="IPR014014">
    <property type="entry name" value="RNA_helicase_DEAD_Q_motif"/>
</dbReference>
<dbReference type="GO" id="GO:0003724">
    <property type="term" value="F:RNA helicase activity"/>
    <property type="evidence" value="ECO:0007669"/>
    <property type="project" value="UniProtKB-EC"/>
</dbReference>
<feature type="domain" description="Helicase ATP-binding" evidence="9">
    <location>
        <begin position="32"/>
        <end position="203"/>
    </location>
</feature>
<dbReference type="InterPro" id="IPR027417">
    <property type="entry name" value="P-loop_NTPase"/>
</dbReference>
<evidence type="ECO:0000313" key="13">
    <source>
        <dbReference type="Proteomes" id="UP000251717"/>
    </source>
</evidence>
<dbReference type="AlphaFoldDB" id="A0A315XP26"/>
<keyword evidence="4 8" id="KW-0347">Helicase</keyword>
<dbReference type="InterPro" id="IPR011545">
    <property type="entry name" value="DEAD/DEAH_box_helicase_dom"/>
</dbReference>
<sequence>MNFNDLNISDELKNAIEDMGFSQLTPIQKQSIPHALKGKDIIGQAQTGSGKTLAFSIPILNKIFIPDRSPQAIVMCPTRELSMQVASEIEKLASKIKKFKVLAVYGGQPIGKQTRVLKKGVHVVVGTPGRVIDHIERGNLDLIGVESVVLDEADEMLEMGFREDIEIILSKIPSQRQTLLFSATIPSEIKQIAKKYQKDPEFIRIADKKKNIPKIKQYAFKCDIRDKFDGLTGLIDAYDVNLALIFCNTKKSVDYVAKHLKKQDFAVDSLHGDMTQKTRDKVMNKFKNGNISILVATDVAARGLDIDDVGVIINYDVPQNHDDYVHRIGRTARAGKSGLAFMLVSKDEVQRFKNIQKANNTKIIERELPTPQELNEIKNRQILKNAERVIKNENIEEYIEIIKQYSSNDSYLEISASLLKMMSEK</sequence>
<dbReference type="InterPro" id="IPR057325">
    <property type="entry name" value="DeaD_dimer"/>
</dbReference>
<dbReference type="SMART" id="SM00487">
    <property type="entry name" value="DEXDc"/>
    <property type="match status" value="1"/>
</dbReference>
<organism evidence="12 13">
    <name type="scientific">Methanobrevibacter thaueri</name>
    <dbReference type="NCBI Taxonomy" id="190975"/>
    <lineage>
        <taxon>Archaea</taxon>
        <taxon>Methanobacteriati</taxon>
        <taxon>Methanobacteriota</taxon>
        <taxon>Methanomada group</taxon>
        <taxon>Methanobacteria</taxon>
        <taxon>Methanobacteriales</taxon>
        <taxon>Methanobacteriaceae</taxon>
        <taxon>Methanobrevibacter</taxon>
    </lineage>
</organism>
<dbReference type="EC" id="3.6.4.13" evidence="12"/>
<dbReference type="GO" id="GO:0003676">
    <property type="term" value="F:nucleic acid binding"/>
    <property type="evidence" value="ECO:0007669"/>
    <property type="project" value="InterPro"/>
</dbReference>
<evidence type="ECO:0000256" key="1">
    <source>
        <dbReference type="ARBA" id="ARBA00022490"/>
    </source>
</evidence>
<evidence type="ECO:0000256" key="4">
    <source>
        <dbReference type="ARBA" id="ARBA00022806"/>
    </source>
</evidence>
<keyword evidence="1" id="KW-0963">Cytoplasm</keyword>
<keyword evidence="13" id="KW-1185">Reference proteome</keyword>